<dbReference type="InterPro" id="IPR012677">
    <property type="entry name" value="Nucleotide-bd_a/b_plait_sf"/>
</dbReference>
<comment type="caution">
    <text evidence="17">The sequence shown here is derived from an EMBL/GenBank/DDBJ whole genome shotgun (WGS) entry which is preliminary data.</text>
</comment>
<dbReference type="SUPFAM" id="SSF54928">
    <property type="entry name" value="RNA-binding domain, RBD"/>
    <property type="match status" value="2"/>
</dbReference>
<dbReference type="GO" id="GO:0005654">
    <property type="term" value="C:nucleoplasm"/>
    <property type="evidence" value="ECO:0007669"/>
    <property type="project" value="TreeGrafter"/>
</dbReference>
<dbReference type="Pfam" id="PF00076">
    <property type="entry name" value="RRM_1"/>
    <property type="match status" value="2"/>
</dbReference>
<feature type="region of interest" description="Disordered" evidence="15">
    <location>
        <begin position="393"/>
        <end position="456"/>
    </location>
</feature>
<evidence type="ECO:0000256" key="2">
    <source>
        <dbReference type="ARBA" id="ARBA00004173"/>
    </source>
</evidence>
<dbReference type="PANTHER" id="PTHR48033">
    <property type="entry name" value="RNA-BINDING (RRM/RBD/RNP MOTIFS) FAMILY PROTEIN"/>
    <property type="match status" value="1"/>
</dbReference>
<accession>A0A7I8VHB6</accession>
<dbReference type="CDD" id="cd19609">
    <property type="entry name" value="NTD_TDP-43"/>
    <property type="match status" value="1"/>
</dbReference>
<evidence type="ECO:0000256" key="3">
    <source>
        <dbReference type="ARBA" id="ARBA00018889"/>
    </source>
</evidence>
<evidence type="ECO:0000256" key="5">
    <source>
        <dbReference type="ARBA" id="ARBA00022664"/>
    </source>
</evidence>
<name>A0A7I8VHB6_9ANNE</name>
<evidence type="ECO:0000256" key="14">
    <source>
        <dbReference type="PROSITE-ProRule" id="PRU00176"/>
    </source>
</evidence>
<dbReference type="SMART" id="SM00360">
    <property type="entry name" value="RRM"/>
    <property type="match status" value="2"/>
</dbReference>
<evidence type="ECO:0000256" key="6">
    <source>
        <dbReference type="ARBA" id="ARBA00022737"/>
    </source>
</evidence>
<dbReference type="Pfam" id="PF18694">
    <property type="entry name" value="TDP-43_N"/>
    <property type="match status" value="1"/>
</dbReference>
<sequence length="456" mass="49249">MLIMNITPNLCGETDEEMTQYICVAEEESDEPLEVPCEEDGCLTISTLVAQFPGACGLRYRNPETGAYRGVRVVDGKLHPPDGSWGSQLYLAVFPKTNKRKGNDDHDDEVDHPTAKTKKVEKQKCSDLIVLGLPWKSTEEDLRNYFQQMGDVLMVQVKQDPKTKQSKGFGFVRFADYEVQKKVLGQRHLIDGRWCDVRIPNSKNFQDQQVPYGHGPPMHAEWAGGHNNSTPPNWHGDSQMQRKVFIGRCTEDMTVDDLRTYFTKYGEVVDVFIPKPFRAFAFVTFSDAETAQALCGEDHIIKGASVHVSTAAPKSYDKVNKMQPPPGAAMGGAWNNAGQWGPGGRAPSNQGAGINQNIGMLNNPLGMLANPAMMAALSQANWGLLGMANQGGGGANQAGPGGDSGNQQSSFGAPPMTGSNGQGFGAGGGHSQGWNGNEAPSSPSQGGWGPPHKGWN</sequence>
<comment type="subcellular location">
    <subcellularLocation>
        <location evidence="2">Mitochondrion</location>
    </subcellularLocation>
    <subcellularLocation>
        <location evidence="1">Nucleus</location>
    </subcellularLocation>
</comment>
<evidence type="ECO:0000259" key="16">
    <source>
        <dbReference type="PROSITE" id="PS50102"/>
    </source>
</evidence>
<evidence type="ECO:0000313" key="18">
    <source>
        <dbReference type="Proteomes" id="UP000549394"/>
    </source>
</evidence>
<keyword evidence="5" id="KW-0507">mRNA processing</keyword>
<keyword evidence="7 14" id="KW-0694">RNA-binding</keyword>
<dbReference type="GO" id="GO:0006397">
    <property type="term" value="P:mRNA processing"/>
    <property type="evidence" value="ECO:0007669"/>
    <property type="project" value="UniProtKB-KW"/>
</dbReference>
<dbReference type="FunFam" id="3.30.70.330:FF:000098">
    <property type="entry name" value="TAR DNA-binding protein 43"/>
    <property type="match status" value="1"/>
</dbReference>
<proteinExistence type="predicted"/>
<evidence type="ECO:0000256" key="10">
    <source>
        <dbReference type="ARBA" id="ARBA00023128"/>
    </source>
</evidence>
<keyword evidence="6" id="KW-0677">Repeat</keyword>
<dbReference type="GO" id="GO:0000785">
    <property type="term" value="C:chromatin"/>
    <property type="evidence" value="ECO:0007669"/>
    <property type="project" value="TreeGrafter"/>
</dbReference>
<dbReference type="PROSITE" id="PS50102">
    <property type="entry name" value="RRM"/>
    <property type="match status" value="2"/>
</dbReference>
<dbReference type="GO" id="GO:0003723">
    <property type="term" value="F:RNA binding"/>
    <property type="evidence" value="ECO:0007669"/>
    <property type="project" value="UniProtKB-UniRule"/>
</dbReference>
<reference evidence="17 18" key="1">
    <citation type="submission" date="2020-08" db="EMBL/GenBank/DDBJ databases">
        <authorList>
            <person name="Hejnol A."/>
        </authorList>
    </citation>
    <scope>NUCLEOTIDE SEQUENCE [LARGE SCALE GENOMIC DNA]</scope>
</reference>
<dbReference type="GO" id="GO:0003690">
    <property type="term" value="F:double-stranded DNA binding"/>
    <property type="evidence" value="ECO:0007669"/>
    <property type="project" value="UniProtKB-ARBA"/>
</dbReference>
<evidence type="ECO:0000256" key="11">
    <source>
        <dbReference type="ARBA" id="ARBA00023163"/>
    </source>
</evidence>
<evidence type="ECO:0000256" key="8">
    <source>
        <dbReference type="ARBA" id="ARBA00023015"/>
    </source>
</evidence>
<keyword evidence="10" id="KW-0496">Mitochondrion</keyword>
<evidence type="ECO:0000256" key="15">
    <source>
        <dbReference type="SAM" id="MobiDB-lite"/>
    </source>
</evidence>
<dbReference type="PANTHER" id="PTHR48033:SF9">
    <property type="entry name" value="TAR DNA-BINDING PROTEIN 43"/>
    <property type="match status" value="1"/>
</dbReference>
<keyword evidence="13" id="KW-0539">Nucleus</keyword>
<evidence type="ECO:0000313" key="17">
    <source>
        <dbReference type="EMBL" id="CAD5115568.1"/>
    </source>
</evidence>
<organism evidence="17 18">
    <name type="scientific">Dimorphilus gyrociliatus</name>
    <dbReference type="NCBI Taxonomy" id="2664684"/>
    <lineage>
        <taxon>Eukaryota</taxon>
        <taxon>Metazoa</taxon>
        <taxon>Spiralia</taxon>
        <taxon>Lophotrochozoa</taxon>
        <taxon>Annelida</taxon>
        <taxon>Polychaeta</taxon>
        <taxon>Polychaeta incertae sedis</taxon>
        <taxon>Dinophilidae</taxon>
        <taxon>Dimorphilus</taxon>
    </lineage>
</organism>
<dbReference type="Gene3D" id="3.30.70.330">
    <property type="match status" value="2"/>
</dbReference>
<evidence type="ECO:0000256" key="13">
    <source>
        <dbReference type="ARBA" id="ARBA00023242"/>
    </source>
</evidence>
<dbReference type="Proteomes" id="UP000549394">
    <property type="component" value="Unassembled WGS sequence"/>
</dbReference>
<dbReference type="InterPro" id="IPR035979">
    <property type="entry name" value="RBD_domain_sf"/>
</dbReference>
<evidence type="ECO:0000256" key="7">
    <source>
        <dbReference type="ARBA" id="ARBA00022884"/>
    </source>
</evidence>
<dbReference type="CDD" id="cd12322">
    <property type="entry name" value="RRM2_TDP43"/>
    <property type="match status" value="1"/>
</dbReference>
<evidence type="ECO:0000256" key="4">
    <source>
        <dbReference type="ARBA" id="ARBA00022491"/>
    </source>
</evidence>
<dbReference type="GO" id="GO:0008380">
    <property type="term" value="P:RNA splicing"/>
    <property type="evidence" value="ECO:0007669"/>
    <property type="project" value="UniProtKB-KW"/>
</dbReference>
<feature type="compositionally biased region" description="Gly residues" evidence="15">
    <location>
        <begin position="393"/>
        <end position="404"/>
    </location>
</feature>
<dbReference type="EMBL" id="CAJFCJ010000006">
    <property type="protein sequence ID" value="CAD5115568.1"/>
    <property type="molecule type" value="Genomic_DNA"/>
</dbReference>
<keyword evidence="9" id="KW-0238">DNA-binding</keyword>
<keyword evidence="8" id="KW-0805">Transcription regulation</keyword>
<gene>
    <name evidence="17" type="ORF">DGYR_LOCUS4296</name>
</gene>
<keyword evidence="11" id="KW-0804">Transcription</keyword>
<keyword evidence="12" id="KW-0508">mRNA splicing</keyword>
<dbReference type="InterPro" id="IPR041105">
    <property type="entry name" value="TDP-43_N"/>
</dbReference>
<evidence type="ECO:0000256" key="1">
    <source>
        <dbReference type="ARBA" id="ARBA00004123"/>
    </source>
</evidence>
<dbReference type="InterPro" id="IPR000504">
    <property type="entry name" value="RRM_dom"/>
</dbReference>
<dbReference type="OrthoDB" id="2020831at2759"/>
<protein>
    <recommendedName>
        <fullName evidence="3">TAR DNA-binding protein 43</fullName>
    </recommendedName>
</protein>
<dbReference type="GO" id="GO:0010468">
    <property type="term" value="P:regulation of gene expression"/>
    <property type="evidence" value="ECO:0007669"/>
    <property type="project" value="TreeGrafter"/>
</dbReference>
<evidence type="ECO:0000256" key="12">
    <source>
        <dbReference type="ARBA" id="ARBA00023187"/>
    </source>
</evidence>
<feature type="domain" description="RRM" evidence="16">
    <location>
        <begin position="242"/>
        <end position="313"/>
    </location>
</feature>
<dbReference type="GO" id="GO:0005739">
    <property type="term" value="C:mitochondrion"/>
    <property type="evidence" value="ECO:0007669"/>
    <property type="project" value="UniProtKB-SubCell"/>
</dbReference>
<keyword evidence="18" id="KW-1185">Reference proteome</keyword>
<dbReference type="CDD" id="cd12321">
    <property type="entry name" value="RRM1_TDP43"/>
    <property type="match status" value="1"/>
</dbReference>
<dbReference type="FunFam" id="3.30.70.330:FF:000107">
    <property type="entry name" value="TAR DNA-binding protein 43"/>
    <property type="match status" value="1"/>
</dbReference>
<keyword evidence="4" id="KW-0678">Repressor</keyword>
<evidence type="ECO:0000256" key="9">
    <source>
        <dbReference type="ARBA" id="ARBA00023125"/>
    </source>
</evidence>
<dbReference type="AlphaFoldDB" id="A0A7I8VHB6"/>
<feature type="compositionally biased region" description="Gly residues" evidence="15">
    <location>
        <begin position="420"/>
        <end position="431"/>
    </location>
</feature>
<feature type="domain" description="RRM" evidence="16">
    <location>
        <begin position="126"/>
        <end position="204"/>
    </location>
</feature>